<dbReference type="PANTHER" id="PTHR44379">
    <property type="entry name" value="OXIDOREDUCTASE WITH IRON-SULFUR SUBUNIT"/>
    <property type="match status" value="1"/>
</dbReference>
<dbReference type="EMBL" id="BJVJ01000016">
    <property type="protein sequence ID" value="GEL23156.1"/>
    <property type="molecule type" value="Genomic_DNA"/>
</dbReference>
<keyword evidence="1" id="KW-0001">2Fe-2S</keyword>
<sequence>MTEHITLTVNGVAHEVDVDLRWTLVDVLRLVLRQTGTHVGCEHGVCGTCTVLVDGLPARACLILAGQADGHEIETVEGLGTAEHPHPLQAAFSRHRALQCGFCTPGFLMLAAGLLREEPRPDPARIRDVVASNLCRCTAYDGIIAAIEDAAGSAGAGHPRDLG</sequence>
<evidence type="ECO:0000259" key="7">
    <source>
        <dbReference type="PROSITE" id="PS51085"/>
    </source>
</evidence>
<name>A0A511DEF0_9PSEU</name>
<dbReference type="SUPFAM" id="SSF47741">
    <property type="entry name" value="CO dehydrogenase ISP C-domain like"/>
    <property type="match status" value="1"/>
</dbReference>
<dbReference type="FunFam" id="3.10.20.30:FF:000020">
    <property type="entry name" value="Xanthine dehydrogenase iron-sulfur subunit"/>
    <property type="match status" value="1"/>
</dbReference>
<evidence type="ECO:0000256" key="4">
    <source>
        <dbReference type="ARBA" id="ARBA00023004"/>
    </source>
</evidence>
<dbReference type="CDD" id="cd00207">
    <property type="entry name" value="fer2"/>
    <property type="match status" value="1"/>
</dbReference>
<dbReference type="AlphaFoldDB" id="A0A511DEF0"/>
<dbReference type="InterPro" id="IPR036884">
    <property type="entry name" value="2Fe-2S-bd_dom_sf"/>
</dbReference>
<dbReference type="InterPro" id="IPR036010">
    <property type="entry name" value="2Fe-2S_ferredoxin-like_sf"/>
</dbReference>
<evidence type="ECO:0000256" key="5">
    <source>
        <dbReference type="ARBA" id="ARBA00023014"/>
    </source>
</evidence>
<dbReference type="PROSITE" id="PS51085">
    <property type="entry name" value="2FE2S_FER_2"/>
    <property type="match status" value="1"/>
</dbReference>
<comment type="caution">
    <text evidence="8">The sequence shown here is derived from an EMBL/GenBank/DDBJ whole genome shotgun (WGS) entry which is preliminary data.</text>
</comment>
<evidence type="ECO:0000313" key="8">
    <source>
        <dbReference type="EMBL" id="GEL23156.1"/>
    </source>
</evidence>
<dbReference type="InterPro" id="IPR006058">
    <property type="entry name" value="2Fe2S_fd_BS"/>
</dbReference>
<dbReference type="Gene3D" id="3.10.20.30">
    <property type="match status" value="1"/>
</dbReference>
<dbReference type="OrthoDB" id="3530637at2"/>
<keyword evidence="3" id="KW-0560">Oxidoreductase</keyword>
<evidence type="ECO:0000256" key="6">
    <source>
        <dbReference type="ARBA" id="ARBA00060707"/>
    </source>
</evidence>
<keyword evidence="9" id="KW-1185">Reference proteome</keyword>
<dbReference type="PROSITE" id="PS00197">
    <property type="entry name" value="2FE2S_FER_1"/>
    <property type="match status" value="1"/>
</dbReference>
<gene>
    <name evidence="8" type="ORF">PSU4_21100</name>
</gene>
<dbReference type="InterPro" id="IPR051452">
    <property type="entry name" value="Diverse_Oxidoreductases"/>
</dbReference>
<dbReference type="Proteomes" id="UP000321685">
    <property type="component" value="Unassembled WGS sequence"/>
</dbReference>
<evidence type="ECO:0000313" key="9">
    <source>
        <dbReference type="Proteomes" id="UP000321685"/>
    </source>
</evidence>
<evidence type="ECO:0000256" key="3">
    <source>
        <dbReference type="ARBA" id="ARBA00023002"/>
    </source>
</evidence>
<dbReference type="GO" id="GO:0016491">
    <property type="term" value="F:oxidoreductase activity"/>
    <property type="evidence" value="ECO:0007669"/>
    <property type="project" value="UniProtKB-KW"/>
</dbReference>
<proteinExistence type="predicted"/>
<feature type="domain" description="2Fe-2S ferredoxin-type" evidence="7">
    <location>
        <begin position="3"/>
        <end position="79"/>
    </location>
</feature>
<dbReference type="PANTHER" id="PTHR44379:SF8">
    <property type="entry name" value="XANTHINE DEHYDROGENASE IRON-SULFUR-BINDING SUBUNIT XDHC-RELATED"/>
    <property type="match status" value="1"/>
</dbReference>
<keyword evidence="4" id="KW-0408">Iron</keyword>
<dbReference type="Pfam" id="PF01799">
    <property type="entry name" value="Fer2_2"/>
    <property type="match status" value="1"/>
</dbReference>
<evidence type="ECO:0000256" key="1">
    <source>
        <dbReference type="ARBA" id="ARBA00022714"/>
    </source>
</evidence>
<organism evidence="8 9">
    <name type="scientific">Pseudonocardia sulfidoxydans NBRC 16205</name>
    <dbReference type="NCBI Taxonomy" id="1223511"/>
    <lineage>
        <taxon>Bacteria</taxon>
        <taxon>Bacillati</taxon>
        <taxon>Actinomycetota</taxon>
        <taxon>Actinomycetes</taxon>
        <taxon>Pseudonocardiales</taxon>
        <taxon>Pseudonocardiaceae</taxon>
        <taxon>Pseudonocardia</taxon>
    </lineage>
</organism>
<dbReference type="InterPro" id="IPR012675">
    <property type="entry name" value="Beta-grasp_dom_sf"/>
</dbReference>
<dbReference type="Pfam" id="PF00111">
    <property type="entry name" value="Fer2"/>
    <property type="match status" value="1"/>
</dbReference>
<reference evidence="8 9" key="1">
    <citation type="submission" date="2019-07" db="EMBL/GenBank/DDBJ databases">
        <title>Whole genome shotgun sequence of Pseudonocardia sulfidoxydans NBRC 16205.</title>
        <authorList>
            <person name="Hosoyama A."/>
            <person name="Uohara A."/>
            <person name="Ohji S."/>
            <person name="Ichikawa N."/>
        </authorList>
    </citation>
    <scope>NUCLEOTIDE SEQUENCE [LARGE SCALE GENOMIC DNA]</scope>
    <source>
        <strain evidence="8 9">NBRC 16205</strain>
    </source>
</reference>
<protein>
    <submittedName>
        <fullName evidence="8">(2Fe-2S)-binding protein</fullName>
    </submittedName>
</protein>
<dbReference type="RefSeq" id="WP_147105708.1">
    <property type="nucleotide sequence ID" value="NZ_BJVJ01000016.1"/>
</dbReference>
<evidence type="ECO:0000256" key="2">
    <source>
        <dbReference type="ARBA" id="ARBA00022723"/>
    </source>
</evidence>
<dbReference type="Gene3D" id="1.10.150.120">
    <property type="entry name" value="[2Fe-2S]-binding domain"/>
    <property type="match status" value="1"/>
</dbReference>
<accession>A0A511DEF0</accession>
<dbReference type="InterPro" id="IPR002888">
    <property type="entry name" value="2Fe-2S-bd"/>
</dbReference>
<dbReference type="GO" id="GO:0046872">
    <property type="term" value="F:metal ion binding"/>
    <property type="evidence" value="ECO:0007669"/>
    <property type="project" value="UniProtKB-KW"/>
</dbReference>
<dbReference type="InterPro" id="IPR001041">
    <property type="entry name" value="2Fe-2S_ferredoxin-type"/>
</dbReference>
<keyword evidence="5" id="KW-0411">Iron-sulfur</keyword>
<dbReference type="GO" id="GO:0051537">
    <property type="term" value="F:2 iron, 2 sulfur cluster binding"/>
    <property type="evidence" value="ECO:0007669"/>
    <property type="project" value="UniProtKB-KW"/>
</dbReference>
<keyword evidence="2" id="KW-0479">Metal-binding</keyword>
<dbReference type="SUPFAM" id="SSF54292">
    <property type="entry name" value="2Fe-2S ferredoxin-like"/>
    <property type="match status" value="1"/>
</dbReference>
<comment type="pathway">
    <text evidence="6">Alkaloid degradation; nicotine degradation.</text>
</comment>